<name>A0A151MHW6_ALLMI</name>
<protein>
    <submittedName>
        <fullName evidence="1">Uncharacterized protein</fullName>
    </submittedName>
</protein>
<gene>
    <name evidence="1" type="ORF">Y1Q_0022935</name>
</gene>
<dbReference type="AlphaFoldDB" id="A0A151MHW6"/>
<organism evidence="1 2">
    <name type="scientific">Alligator mississippiensis</name>
    <name type="common">American alligator</name>
    <dbReference type="NCBI Taxonomy" id="8496"/>
    <lineage>
        <taxon>Eukaryota</taxon>
        <taxon>Metazoa</taxon>
        <taxon>Chordata</taxon>
        <taxon>Craniata</taxon>
        <taxon>Vertebrata</taxon>
        <taxon>Euteleostomi</taxon>
        <taxon>Archelosauria</taxon>
        <taxon>Archosauria</taxon>
        <taxon>Crocodylia</taxon>
        <taxon>Alligatoridae</taxon>
        <taxon>Alligatorinae</taxon>
        <taxon>Alligator</taxon>
    </lineage>
</organism>
<sequence length="106" mass="11735">MRSDSHQALNVFAGIIHIQVSSDIVTLSTSWMDLSTSLGYFFETRHWATTLELQLKCLCSLWIQNTVLFPEACMKAASKSGRPAEDTTCRLSSSLAYSTGMCVHSL</sequence>
<keyword evidence="2" id="KW-1185">Reference proteome</keyword>
<dbReference type="Proteomes" id="UP000050525">
    <property type="component" value="Unassembled WGS sequence"/>
</dbReference>
<dbReference type="EMBL" id="AKHW03006127">
    <property type="protein sequence ID" value="KYO24125.1"/>
    <property type="molecule type" value="Genomic_DNA"/>
</dbReference>
<proteinExistence type="predicted"/>
<reference evidence="1 2" key="1">
    <citation type="journal article" date="2012" name="Genome Biol.">
        <title>Sequencing three crocodilian genomes to illuminate the evolution of archosaurs and amniotes.</title>
        <authorList>
            <person name="St John J.A."/>
            <person name="Braun E.L."/>
            <person name="Isberg S.R."/>
            <person name="Miles L.G."/>
            <person name="Chong A.Y."/>
            <person name="Gongora J."/>
            <person name="Dalzell P."/>
            <person name="Moran C."/>
            <person name="Bed'hom B."/>
            <person name="Abzhanov A."/>
            <person name="Burgess S.C."/>
            <person name="Cooksey A.M."/>
            <person name="Castoe T.A."/>
            <person name="Crawford N.G."/>
            <person name="Densmore L.D."/>
            <person name="Drew J.C."/>
            <person name="Edwards S.V."/>
            <person name="Faircloth B.C."/>
            <person name="Fujita M.K."/>
            <person name="Greenwold M.J."/>
            <person name="Hoffmann F.G."/>
            <person name="Howard J.M."/>
            <person name="Iguchi T."/>
            <person name="Janes D.E."/>
            <person name="Khan S.Y."/>
            <person name="Kohno S."/>
            <person name="de Koning A.J."/>
            <person name="Lance S.L."/>
            <person name="McCarthy F.M."/>
            <person name="McCormack J.E."/>
            <person name="Merchant M.E."/>
            <person name="Peterson D.G."/>
            <person name="Pollock D.D."/>
            <person name="Pourmand N."/>
            <person name="Raney B.J."/>
            <person name="Roessler K.A."/>
            <person name="Sanford J.R."/>
            <person name="Sawyer R.H."/>
            <person name="Schmidt C.J."/>
            <person name="Triplett E.W."/>
            <person name="Tuberville T.D."/>
            <person name="Venegas-Anaya M."/>
            <person name="Howard J.T."/>
            <person name="Jarvis E.D."/>
            <person name="Guillette L.J.Jr."/>
            <person name="Glenn T.C."/>
            <person name="Green R.E."/>
            <person name="Ray D.A."/>
        </authorList>
    </citation>
    <scope>NUCLEOTIDE SEQUENCE [LARGE SCALE GENOMIC DNA]</scope>
    <source>
        <strain evidence="1">KSC_2009_1</strain>
    </source>
</reference>
<accession>A0A151MHW6</accession>
<evidence type="ECO:0000313" key="2">
    <source>
        <dbReference type="Proteomes" id="UP000050525"/>
    </source>
</evidence>
<comment type="caution">
    <text evidence="1">The sequence shown here is derived from an EMBL/GenBank/DDBJ whole genome shotgun (WGS) entry which is preliminary data.</text>
</comment>
<evidence type="ECO:0000313" key="1">
    <source>
        <dbReference type="EMBL" id="KYO24125.1"/>
    </source>
</evidence>